<dbReference type="FunFam" id="3.10.50.40:FF:000026">
    <property type="entry name" value="Peptidyl-prolyl cis-trans isomerase"/>
    <property type="match status" value="1"/>
</dbReference>
<feature type="domain" description="WW" evidence="7">
    <location>
        <begin position="7"/>
        <end position="41"/>
    </location>
</feature>
<keyword evidence="3 4" id="KW-0413">Isomerase</keyword>
<dbReference type="Proteomes" id="UP000095009">
    <property type="component" value="Unassembled WGS sequence"/>
</dbReference>
<evidence type="ECO:0000256" key="1">
    <source>
        <dbReference type="ARBA" id="ARBA00000971"/>
    </source>
</evidence>
<dbReference type="PROSITE" id="PS50020">
    <property type="entry name" value="WW_DOMAIN_2"/>
    <property type="match status" value="1"/>
</dbReference>
<evidence type="ECO:0000256" key="5">
    <source>
        <dbReference type="RuleBase" id="RU363014"/>
    </source>
</evidence>
<keyword evidence="10" id="KW-1185">Reference proteome</keyword>
<keyword evidence="2 4" id="KW-0697">Rotamase</keyword>
<comment type="catalytic activity">
    <reaction evidence="1 5">
        <text>[protein]-peptidylproline (omega=180) = [protein]-peptidylproline (omega=0)</text>
        <dbReference type="Rhea" id="RHEA:16237"/>
        <dbReference type="Rhea" id="RHEA-COMP:10747"/>
        <dbReference type="Rhea" id="RHEA-COMP:10748"/>
        <dbReference type="ChEBI" id="CHEBI:83833"/>
        <dbReference type="ChEBI" id="CHEBI:83834"/>
        <dbReference type="EC" id="5.2.1.8"/>
    </reaction>
</comment>
<evidence type="ECO:0000256" key="2">
    <source>
        <dbReference type="ARBA" id="ARBA00023110"/>
    </source>
</evidence>
<dbReference type="GO" id="GO:0140463">
    <property type="term" value="F:chromatin-protein adaptor activity"/>
    <property type="evidence" value="ECO:0007669"/>
    <property type="project" value="EnsemblFungi"/>
</dbReference>
<dbReference type="InterPro" id="IPR036020">
    <property type="entry name" value="WW_dom_sf"/>
</dbReference>
<reference evidence="9 10" key="1">
    <citation type="journal article" date="2016" name="Proc. Natl. Acad. Sci. U.S.A.">
        <title>Comparative genomics of biotechnologically important yeasts.</title>
        <authorList>
            <person name="Riley R."/>
            <person name="Haridas S."/>
            <person name="Wolfe K.H."/>
            <person name="Lopes M.R."/>
            <person name="Hittinger C.T."/>
            <person name="Goeker M."/>
            <person name="Salamov A.A."/>
            <person name="Wisecaver J.H."/>
            <person name="Long T.M."/>
            <person name="Calvey C.H."/>
            <person name="Aerts A.L."/>
            <person name="Barry K.W."/>
            <person name="Choi C."/>
            <person name="Clum A."/>
            <person name="Coughlan A.Y."/>
            <person name="Deshpande S."/>
            <person name="Douglass A.P."/>
            <person name="Hanson S.J."/>
            <person name="Klenk H.-P."/>
            <person name="LaButti K.M."/>
            <person name="Lapidus A."/>
            <person name="Lindquist E.A."/>
            <person name="Lipzen A.M."/>
            <person name="Meier-Kolthoff J.P."/>
            <person name="Ohm R.A."/>
            <person name="Otillar R.P."/>
            <person name="Pangilinan J.L."/>
            <person name="Peng Y."/>
            <person name="Rokas A."/>
            <person name="Rosa C.A."/>
            <person name="Scheuner C."/>
            <person name="Sibirny A.A."/>
            <person name="Slot J.C."/>
            <person name="Stielow J.B."/>
            <person name="Sun H."/>
            <person name="Kurtzman C.P."/>
            <person name="Blackwell M."/>
            <person name="Grigoriev I.V."/>
            <person name="Jeffries T.W."/>
        </authorList>
    </citation>
    <scope>NUCLEOTIDE SEQUENCE [LARGE SCALE GENOMIC DNA]</scope>
    <source>
        <strain evidence="9 10">DSM 6958</strain>
    </source>
</reference>
<dbReference type="InterPro" id="IPR051370">
    <property type="entry name" value="PPIase_Pin1"/>
</dbReference>
<dbReference type="GO" id="GO:0003755">
    <property type="term" value="F:peptidyl-prolyl cis-trans isomerase activity"/>
    <property type="evidence" value="ECO:0007669"/>
    <property type="project" value="UniProtKB-UniRule"/>
</dbReference>
<dbReference type="CDD" id="cd00201">
    <property type="entry name" value="WW"/>
    <property type="match status" value="1"/>
</dbReference>
<dbReference type="SMART" id="SM00456">
    <property type="entry name" value="WW"/>
    <property type="match status" value="1"/>
</dbReference>
<dbReference type="Gene3D" id="2.20.70.10">
    <property type="match status" value="1"/>
</dbReference>
<dbReference type="GO" id="GO:0060261">
    <property type="term" value="P:positive regulation of transcription initiation by RNA polymerase II"/>
    <property type="evidence" value="ECO:0007669"/>
    <property type="project" value="EnsemblFungi"/>
</dbReference>
<dbReference type="SUPFAM" id="SSF54534">
    <property type="entry name" value="FKBP-like"/>
    <property type="match status" value="1"/>
</dbReference>
<feature type="domain" description="PpiC" evidence="8">
    <location>
        <begin position="85"/>
        <end position="196"/>
    </location>
</feature>
<evidence type="ECO:0000313" key="9">
    <source>
        <dbReference type="EMBL" id="ODQ63582.1"/>
    </source>
</evidence>
<dbReference type="PANTHER" id="PTHR10657">
    <property type="entry name" value="PEPTIDYL-PROLYL CIS-TRANS ISOMERASE"/>
    <property type="match status" value="1"/>
</dbReference>
<feature type="region of interest" description="Disordered" evidence="6">
    <location>
        <begin position="56"/>
        <end position="112"/>
    </location>
</feature>
<protein>
    <recommendedName>
        <fullName evidence="5">Peptidyl-prolyl cis-trans isomerase</fullName>
        <ecNumber evidence="5">5.2.1.8</ecNumber>
    </recommendedName>
</protein>
<dbReference type="PROSITE" id="PS50198">
    <property type="entry name" value="PPIC_PPIASE_2"/>
    <property type="match status" value="1"/>
</dbReference>
<dbReference type="PANTHER" id="PTHR10657:SF4">
    <property type="entry name" value="PEPTIDYL-PROLYL CIS-TRANS ISOMERASE-RELATED"/>
    <property type="match status" value="1"/>
</dbReference>
<evidence type="ECO:0000256" key="6">
    <source>
        <dbReference type="SAM" id="MobiDB-lite"/>
    </source>
</evidence>
<evidence type="ECO:0000256" key="4">
    <source>
        <dbReference type="PROSITE-ProRule" id="PRU00278"/>
    </source>
</evidence>
<dbReference type="Gene3D" id="3.10.50.40">
    <property type="match status" value="1"/>
</dbReference>
<evidence type="ECO:0000259" key="7">
    <source>
        <dbReference type="PROSITE" id="PS50020"/>
    </source>
</evidence>
<accession>A0A1E3PF59</accession>
<dbReference type="EC" id="5.2.1.8" evidence="5"/>
<gene>
    <name evidence="9" type="ORF">NADFUDRAFT_38017</name>
</gene>
<dbReference type="STRING" id="857566.A0A1E3PF59"/>
<evidence type="ECO:0000313" key="10">
    <source>
        <dbReference type="Proteomes" id="UP000095009"/>
    </source>
</evidence>
<sequence>MSTSSNTGLIANWEIRHSRSRNLPYYFNSVTGESSWEPPFGSDTTKLQHYMATQYSGSAQSGNNNTGGGQSIGADASSTSSSGVPTKVRASHLLIKHRDSRRPSSWKESNITRTKDESRAILLAHEARIRSGQITLGQLASTESDCSSARKGGDLGAFGRGEMQKEFEDAAFSLKVGEISSIVETGSGLHLIERTA</sequence>
<dbReference type="OrthoDB" id="2530521at2759"/>
<name>A0A1E3PF59_9ASCO</name>
<dbReference type="GO" id="GO:0005829">
    <property type="term" value="C:cytosol"/>
    <property type="evidence" value="ECO:0007669"/>
    <property type="project" value="TreeGrafter"/>
</dbReference>
<organism evidence="9 10">
    <name type="scientific">Nadsonia fulvescens var. elongata DSM 6958</name>
    <dbReference type="NCBI Taxonomy" id="857566"/>
    <lineage>
        <taxon>Eukaryota</taxon>
        <taxon>Fungi</taxon>
        <taxon>Dikarya</taxon>
        <taxon>Ascomycota</taxon>
        <taxon>Saccharomycotina</taxon>
        <taxon>Dipodascomycetes</taxon>
        <taxon>Dipodascales</taxon>
        <taxon>Dipodascales incertae sedis</taxon>
        <taxon>Nadsonia</taxon>
    </lineage>
</organism>
<dbReference type="AlphaFoldDB" id="A0A1E3PF59"/>
<dbReference type="EMBL" id="KV454414">
    <property type="protein sequence ID" value="ODQ63582.1"/>
    <property type="molecule type" value="Genomic_DNA"/>
</dbReference>
<proteinExistence type="predicted"/>
<dbReference type="InterPro" id="IPR001202">
    <property type="entry name" value="WW_dom"/>
</dbReference>
<evidence type="ECO:0000259" key="8">
    <source>
        <dbReference type="PROSITE" id="PS50198"/>
    </source>
</evidence>
<dbReference type="Pfam" id="PF00639">
    <property type="entry name" value="Rotamase"/>
    <property type="match status" value="1"/>
</dbReference>
<dbReference type="Pfam" id="PF00397">
    <property type="entry name" value="WW"/>
    <property type="match status" value="1"/>
</dbReference>
<dbReference type="InterPro" id="IPR000297">
    <property type="entry name" value="PPIase_PpiC"/>
</dbReference>
<dbReference type="SUPFAM" id="SSF51045">
    <property type="entry name" value="WW domain"/>
    <property type="match status" value="1"/>
</dbReference>
<dbReference type="PROSITE" id="PS01159">
    <property type="entry name" value="WW_DOMAIN_1"/>
    <property type="match status" value="1"/>
</dbReference>
<dbReference type="GO" id="GO:0180010">
    <property type="term" value="P:co-transcriptional mRNA 3'-end processing, cleavage and polyadenylation pathway"/>
    <property type="evidence" value="ECO:0007669"/>
    <property type="project" value="EnsemblFungi"/>
</dbReference>
<dbReference type="GO" id="GO:0005634">
    <property type="term" value="C:nucleus"/>
    <property type="evidence" value="ECO:0007669"/>
    <property type="project" value="EnsemblFungi"/>
</dbReference>
<dbReference type="InterPro" id="IPR046357">
    <property type="entry name" value="PPIase_dom_sf"/>
</dbReference>
<evidence type="ECO:0000256" key="3">
    <source>
        <dbReference type="ARBA" id="ARBA00023235"/>
    </source>
</evidence>